<dbReference type="Proteomes" id="UP000310687">
    <property type="component" value="Unassembled WGS sequence"/>
</dbReference>
<organism evidence="9 10">
    <name type="scientific">Aureobasidium pullulans</name>
    <name type="common">Black yeast</name>
    <name type="synonym">Pullularia pullulans</name>
    <dbReference type="NCBI Taxonomy" id="5580"/>
    <lineage>
        <taxon>Eukaryota</taxon>
        <taxon>Fungi</taxon>
        <taxon>Dikarya</taxon>
        <taxon>Ascomycota</taxon>
        <taxon>Pezizomycotina</taxon>
        <taxon>Dothideomycetes</taxon>
        <taxon>Dothideomycetidae</taxon>
        <taxon>Dothideales</taxon>
        <taxon>Saccotheciaceae</taxon>
        <taxon>Aureobasidium</taxon>
    </lineage>
</organism>
<feature type="compositionally biased region" description="Acidic residues" evidence="5">
    <location>
        <begin position="164"/>
        <end position="185"/>
    </location>
</feature>
<dbReference type="GO" id="GO:0003723">
    <property type="term" value="F:RNA binding"/>
    <property type="evidence" value="ECO:0007669"/>
    <property type="project" value="TreeGrafter"/>
</dbReference>
<name>A0A4S9TM64_AURPU</name>
<sequence>MPAQGKAKGSRRNEGASSSAAASDPRFASMTTDPRFRLPSARHSKVGVDKRFSRMFKDDDFSKKATVDKYGRKVSKGNAKKELERFYKIEDGDEEEEDEESEEEMGKAQKVKAKKSKKPTRDVVGSDSESEEEVVADDDEIEAELKRLDDRVRDPAREGGFSSSEDDSSSEDESEEEEEIEDDAVEFPNEGAAEVPLGDVSSRLAVVNLDWDNIRAEDLMAVAQSFASTGRVSKVVVYPSEFGKERMEKEELEGPPRDIFASATKEIDEDEDTDDEEERIKKELLKGDTGEEFDSAKLRQYQLDRLKYYYAVITCDSKETAKSLYDGMDGREYLSTANFFDLRFIPDEVDFDNDTPRDECTKITSGYKPNEFVTEALTHSKVRLTWDADDTTRKEVQKRAFSRAEIDENDLQAYIGSDSSDGEDDDTGLTKAEQQRQKMRAALGLSSAPSKSKSKSKDDGPVGDMQITFTSGLSNAASKANGVFENEPIIEETTREKYIRKEKERKARRKEKMKASRNGETVEEGSDDDAISEKKSAKEEVTAPADEEDPFNDPFFNDTVTAQKAEKQARKADRQKKREAREAADAATAAKRAELELLMVDDKSDNMRHFNMNEIAKAEKTLKKKSKNNKKAKDAAEVLGQDDFNMETQDPRFAKLFESHEFAIDPTNPRFKGTQGMKALLEEGRRKRKGRADEDGERADAPPAEKREKKAKTEASSGGEDLNSLLARVKAKTKAR</sequence>
<comment type="caution">
    <text evidence="9">The sequence shown here is derived from an EMBL/GenBank/DDBJ whole genome shotgun (WGS) entry which is preliminary data.</text>
</comment>
<feature type="region of interest" description="Disordered" evidence="5">
    <location>
        <begin position="245"/>
        <end position="278"/>
    </location>
</feature>
<dbReference type="Proteomes" id="UP000310421">
    <property type="component" value="Unassembled WGS sequence"/>
</dbReference>
<comment type="subcellular location">
    <subcellularLocation>
        <location evidence="1">Nucleus</location>
        <location evidence="1">Nucleolus</location>
    </subcellularLocation>
</comment>
<dbReference type="Pfam" id="PF25121">
    <property type="entry name" value="RRM_ESF1"/>
    <property type="match status" value="1"/>
</dbReference>
<evidence type="ECO:0000313" key="11">
    <source>
        <dbReference type="Proteomes" id="UP000310687"/>
    </source>
</evidence>
<reference evidence="10 11" key="1">
    <citation type="submission" date="2018-10" db="EMBL/GenBank/DDBJ databases">
        <title>Fifty Aureobasidium pullulans genomes reveal a recombining polyextremotolerant generalist.</title>
        <authorList>
            <person name="Gostincar C."/>
            <person name="Turk M."/>
            <person name="Zajc J."/>
            <person name="Gunde-Cimerman N."/>
        </authorList>
    </citation>
    <scope>NUCLEOTIDE SEQUENCE [LARGE SCALE GENOMIC DNA]</scope>
    <source>
        <strain evidence="9 10">EXF-10751</strain>
        <strain evidence="8 11">EXF-11013</strain>
    </source>
</reference>
<feature type="compositionally biased region" description="Low complexity" evidence="5">
    <location>
        <begin position="442"/>
        <end position="451"/>
    </location>
</feature>
<protein>
    <submittedName>
        <fullName evidence="9">Uncharacterized protein</fullName>
    </submittedName>
</protein>
<gene>
    <name evidence="9" type="ORF">D6D20_05678</name>
    <name evidence="8" type="ORF">D6D22_06732</name>
</gene>
<dbReference type="OrthoDB" id="431825at2759"/>
<dbReference type="EMBL" id="QZAN01000059">
    <property type="protein sequence ID" value="THW60625.1"/>
    <property type="molecule type" value="Genomic_DNA"/>
</dbReference>
<feature type="domain" description="ESF1 RRM" evidence="7">
    <location>
        <begin position="202"/>
        <end position="361"/>
    </location>
</feature>
<feature type="compositionally biased region" description="Polar residues" evidence="5">
    <location>
        <begin position="467"/>
        <end position="478"/>
    </location>
</feature>
<accession>A0A4S9TM64</accession>
<feature type="region of interest" description="Disordered" evidence="5">
    <location>
        <begin position="411"/>
        <end position="589"/>
    </location>
</feature>
<feature type="region of interest" description="Disordered" evidence="5">
    <location>
        <begin position="621"/>
        <end position="644"/>
    </location>
</feature>
<dbReference type="PANTHER" id="PTHR12202">
    <property type="entry name" value="ESF1 HOMOLOG"/>
    <property type="match status" value="1"/>
</dbReference>
<feature type="compositionally biased region" description="Acidic residues" evidence="5">
    <location>
        <begin position="91"/>
        <end position="103"/>
    </location>
</feature>
<feature type="compositionally biased region" description="Basic and acidic residues" evidence="5">
    <location>
        <begin position="245"/>
        <end position="256"/>
    </location>
</feature>
<comment type="similarity">
    <text evidence="2">Belongs to the ESF1 family.</text>
</comment>
<feature type="compositionally biased region" description="Basic and acidic residues" evidence="5">
    <location>
        <begin position="698"/>
        <end position="713"/>
    </location>
</feature>
<dbReference type="InterPro" id="IPR012580">
    <property type="entry name" value="NUC153"/>
</dbReference>
<evidence type="ECO:0000313" key="8">
    <source>
        <dbReference type="EMBL" id="THW38469.1"/>
    </source>
</evidence>
<evidence type="ECO:0000256" key="5">
    <source>
        <dbReference type="SAM" id="MobiDB-lite"/>
    </source>
</evidence>
<feature type="compositionally biased region" description="Basic and acidic residues" evidence="5">
    <location>
        <begin position="531"/>
        <end position="541"/>
    </location>
</feature>
<evidence type="ECO:0000256" key="2">
    <source>
        <dbReference type="ARBA" id="ARBA00009087"/>
    </source>
</evidence>
<dbReference type="Pfam" id="PF08159">
    <property type="entry name" value="NUC153"/>
    <property type="match status" value="1"/>
</dbReference>
<dbReference type="PANTHER" id="PTHR12202:SF0">
    <property type="entry name" value="ESF1 HOMOLOG"/>
    <property type="match status" value="1"/>
</dbReference>
<dbReference type="InterPro" id="IPR056750">
    <property type="entry name" value="RRM_ESF1"/>
</dbReference>
<feature type="compositionally biased region" description="Acidic residues" evidence="5">
    <location>
        <begin position="128"/>
        <end position="142"/>
    </location>
</feature>
<evidence type="ECO:0000256" key="1">
    <source>
        <dbReference type="ARBA" id="ARBA00004604"/>
    </source>
</evidence>
<dbReference type="EMBL" id="QZAL01000105">
    <property type="protein sequence ID" value="THW38469.1"/>
    <property type="molecule type" value="Genomic_DNA"/>
</dbReference>
<dbReference type="GO" id="GO:0005730">
    <property type="term" value="C:nucleolus"/>
    <property type="evidence" value="ECO:0007669"/>
    <property type="project" value="UniProtKB-SubCell"/>
</dbReference>
<feature type="compositionally biased region" description="Basic residues" evidence="5">
    <location>
        <begin position="109"/>
        <end position="118"/>
    </location>
</feature>
<evidence type="ECO:0000313" key="9">
    <source>
        <dbReference type="EMBL" id="THW60625.1"/>
    </source>
</evidence>
<dbReference type="AlphaFoldDB" id="A0A4S9TM64"/>
<evidence type="ECO:0000256" key="3">
    <source>
        <dbReference type="ARBA" id="ARBA00023054"/>
    </source>
</evidence>
<keyword evidence="4" id="KW-0539">Nucleus</keyword>
<feature type="region of interest" description="Disordered" evidence="5">
    <location>
        <begin position="1"/>
        <end position="49"/>
    </location>
</feature>
<proteinExistence type="inferred from homology"/>
<feature type="compositionally biased region" description="Basic and acidic residues" evidence="5">
    <location>
        <begin position="492"/>
        <end position="505"/>
    </location>
</feature>
<feature type="region of interest" description="Disordered" evidence="5">
    <location>
        <begin position="665"/>
        <end position="736"/>
    </location>
</feature>
<evidence type="ECO:0000259" key="7">
    <source>
        <dbReference type="Pfam" id="PF25121"/>
    </source>
</evidence>
<evidence type="ECO:0000256" key="4">
    <source>
        <dbReference type="ARBA" id="ARBA00023242"/>
    </source>
</evidence>
<feature type="compositionally biased region" description="Acidic residues" evidence="5">
    <location>
        <begin position="267"/>
        <end position="277"/>
    </location>
</feature>
<feature type="region of interest" description="Disordered" evidence="5">
    <location>
        <begin position="81"/>
        <end position="196"/>
    </location>
</feature>
<feature type="domain" description="NUC153" evidence="6">
    <location>
        <begin position="650"/>
        <end position="678"/>
    </location>
</feature>
<feature type="compositionally biased region" description="Basic and acidic residues" evidence="5">
    <location>
        <begin position="143"/>
        <end position="157"/>
    </location>
</feature>
<keyword evidence="3" id="KW-0175">Coiled coil</keyword>
<feature type="compositionally biased region" description="Acidic residues" evidence="5">
    <location>
        <begin position="521"/>
        <end position="530"/>
    </location>
</feature>
<dbReference type="GO" id="GO:0006364">
    <property type="term" value="P:rRNA processing"/>
    <property type="evidence" value="ECO:0007669"/>
    <property type="project" value="InterPro"/>
</dbReference>
<dbReference type="InterPro" id="IPR039754">
    <property type="entry name" value="Esf1"/>
</dbReference>
<feature type="compositionally biased region" description="Basic and acidic residues" evidence="5">
    <location>
        <begin position="81"/>
        <end position="90"/>
    </location>
</feature>
<evidence type="ECO:0000259" key="6">
    <source>
        <dbReference type="Pfam" id="PF08159"/>
    </source>
</evidence>
<evidence type="ECO:0000313" key="10">
    <source>
        <dbReference type="Proteomes" id="UP000310421"/>
    </source>
</evidence>